<accession>A0A0R1SGP2</accession>
<dbReference type="Proteomes" id="UP000052013">
    <property type="component" value="Unassembled WGS sequence"/>
</dbReference>
<evidence type="ECO:0000313" key="2">
    <source>
        <dbReference type="Proteomes" id="UP000052013"/>
    </source>
</evidence>
<gene>
    <name evidence="1" type="ORF">FC85_GL002389</name>
</gene>
<dbReference type="AlphaFoldDB" id="A0A0R1SGP2"/>
<organism evidence="1 2">
    <name type="scientific">Lentilactobacillus diolivorans DSM 14421</name>
    <dbReference type="NCBI Taxonomy" id="1423739"/>
    <lineage>
        <taxon>Bacteria</taxon>
        <taxon>Bacillati</taxon>
        <taxon>Bacillota</taxon>
        <taxon>Bacilli</taxon>
        <taxon>Lactobacillales</taxon>
        <taxon>Lactobacillaceae</taxon>
        <taxon>Lentilactobacillus</taxon>
    </lineage>
</organism>
<dbReference type="PATRIC" id="fig|1423739.3.peg.2485"/>
<dbReference type="RefSeq" id="WP_057864014.1">
    <property type="nucleotide sequence ID" value="NZ_AZEY01000023.1"/>
</dbReference>
<proteinExistence type="predicted"/>
<protein>
    <submittedName>
        <fullName evidence="1">Uncharacterized protein</fullName>
    </submittedName>
</protein>
<reference evidence="1 2" key="1">
    <citation type="journal article" date="2015" name="Genome Announc.">
        <title>Expanding the biotechnology potential of lactobacilli through comparative genomics of 213 strains and associated genera.</title>
        <authorList>
            <person name="Sun Z."/>
            <person name="Harris H.M."/>
            <person name="McCann A."/>
            <person name="Guo C."/>
            <person name="Argimon S."/>
            <person name="Zhang W."/>
            <person name="Yang X."/>
            <person name="Jeffery I.B."/>
            <person name="Cooney J.C."/>
            <person name="Kagawa T.F."/>
            <person name="Liu W."/>
            <person name="Song Y."/>
            <person name="Salvetti E."/>
            <person name="Wrobel A."/>
            <person name="Rasinkangas P."/>
            <person name="Parkhill J."/>
            <person name="Rea M.C."/>
            <person name="O'Sullivan O."/>
            <person name="Ritari J."/>
            <person name="Douillard F.P."/>
            <person name="Paul Ross R."/>
            <person name="Yang R."/>
            <person name="Briner A.E."/>
            <person name="Felis G.E."/>
            <person name="de Vos W.M."/>
            <person name="Barrangou R."/>
            <person name="Klaenhammer T.R."/>
            <person name="Caufield P.W."/>
            <person name="Cui Y."/>
            <person name="Zhang H."/>
            <person name="O'Toole P.W."/>
        </authorList>
    </citation>
    <scope>NUCLEOTIDE SEQUENCE [LARGE SCALE GENOMIC DNA]</scope>
    <source>
        <strain evidence="1 2">DSM 14421</strain>
    </source>
</reference>
<dbReference type="STRING" id="1423739.FC85_GL002389"/>
<dbReference type="EMBL" id="AZEY01000023">
    <property type="protein sequence ID" value="KRL68573.1"/>
    <property type="molecule type" value="Genomic_DNA"/>
</dbReference>
<comment type="caution">
    <text evidence="1">The sequence shown here is derived from an EMBL/GenBank/DDBJ whole genome shotgun (WGS) entry which is preliminary data.</text>
</comment>
<sequence>MSESDRKPTPDQRAQAKKIVENVDIPYRAFPIADGKFTVFAYNHGQAFGIYSQVGPIDKEKLRAPLDDAITNLLHYNLQTESDGSEMIDGKPMRLYVSNNPKQQFIFYGQPGATAETFQNYLAVVVKYFIARKRQNEHHE</sequence>
<evidence type="ECO:0000313" key="1">
    <source>
        <dbReference type="EMBL" id="KRL68573.1"/>
    </source>
</evidence>
<name>A0A0R1SGP2_9LACO</name>